<dbReference type="Gene3D" id="1.25.10.10">
    <property type="entry name" value="Leucine-rich Repeat Variant"/>
    <property type="match status" value="1"/>
</dbReference>
<dbReference type="EMBL" id="CAMXCT030001802">
    <property type="protein sequence ID" value="CAL4780532.1"/>
    <property type="molecule type" value="Genomic_DNA"/>
</dbReference>
<evidence type="ECO:0000313" key="4">
    <source>
        <dbReference type="EMBL" id="CAL1146595.1"/>
    </source>
</evidence>
<dbReference type="EMBL" id="CAMXCT020001802">
    <property type="protein sequence ID" value="CAL1146595.1"/>
    <property type="molecule type" value="Genomic_DNA"/>
</dbReference>
<reference evidence="3" key="1">
    <citation type="submission" date="2022-10" db="EMBL/GenBank/DDBJ databases">
        <authorList>
            <person name="Chen Y."/>
            <person name="Dougan E. K."/>
            <person name="Chan C."/>
            <person name="Rhodes N."/>
            <person name="Thang M."/>
        </authorList>
    </citation>
    <scope>NUCLEOTIDE SEQUENCE</scope>
</reference>
<dbReference type="Gene3D" id="1.10.238.10">
    <property type="entry name" value="EF-hand"/>
    <property type="match status" value="1"/>
</dbReference>
<dbReference type="Pfam" id="PF13202">
    <property type="entry name" value="EF-hand_5"/>
    <property type="match status" value="1"/>
</dbReference>
<dbReference type="Proteomes" id="UP001152797">
    <property type="component" value="Unassembled WGS sequence"/>
</dbReference>
<dbReference type="EMBL" id="CAMXCT010001802">
    <property type="protein sequence ID" value="CAI3993220.1"/>
    <property type="molecule type" value="Genomic_DNA"/>
</dbReference>
<keyword evidence="1" id="KW-0106">Calcium</keyword>
<evidence type="ECO:0000313" key="3">
    <source>
        <dbReference type="EMBL" id="CAI3993220.1"/>
    </source>
</evidence>
<evidence type="ECO:0000256" key="1">
    <source>
        <dbReference type="ARBA" id="ARBA00022837"/>
    </source>
</evidence>
<proteinExistence type="predicted"/>
<dbReference type="InterPro" id="IPR002048">
    <property type="entry name" value="EF_hand_dom"/>
</dbReference>
<dbReference type="InterPro" id="IPR011989">
    <property type="entry name" value="ARM-like"/>
</dbReference>
<name>A0A9P1CKN5_9DINO</name>
<reference evidence="4" key="2">
    <citation type="submission" date="2024-04" db="EMBL/GenBank/DDBJ databases">
        <authorList>
            <person name="Chen Y."/>
            <person name="Shah S."/>
            <person name="Dougan E. K."/>
            <person name="Thang M."/>
            <person name="Chan C."/>
        </authorList>
    </citation>
    <scope>NUCLEOTIDE SEQUENCE [LARGE SCALE GENOMIC DNA]</scope>
</reference>
<dbReference type="InterPro" id="IPR035892">
    <property type="entry name" value="C2_domain_sf"/>
</dbReference>
<dbReference type="OrthoDB" id="431961at2759"/>
<dbReference type="CDD" id="cd00030">
    <property type="entry name" value="C2"/>
    <property type="match status" value="1"/>
</dbReference>
<dbReference type="AlphaFoldDB" id="A0A9P1CKN5"/>
<keyword evidence="6" id="KW-1185">Reference proteome</keyword>
<gene>
    <name evidence="3" type="ORF">C1SCF055_LOCUS19990</name>
</gene>
<dbReference type="PROSITE" id="PS50222">
    <property type="entry name" value="EF_HAND_2"/>
    <property type="match status" value="1"/>
</dbReference>
<accession>A0A9P1CKN5</accession>
<evidence type="ECO:0000259" key="2">
    <source>
        <dbReference type="PROSITE" id="PS50222"/>
    </source>
</evidence>
<comment type="caution">
    <text evidence="3">The sequence shown here is derived from an EMBL/GenBank/DDBJ whole genome shotgun (WGS) entry which is preliminary data.</text>
</comment>
<dbReference type="InterPro" id="IPR011992">
    <property type="entry name" value="EF-hand-dom_pair"/>
</dbReference>
<dbReference type="GO" id="GO:0005509">
    <property type="term" value="F:calcium ion binding"/>
    <property type="evidence" value="ECO:0007669"/>
    <property type="project" value="InterPro"/>
</dbReference>
<dbReference type="InterPro" id="IPR018247">
    <property type="entry name" value="EF_Hand_1_Ca_BS"/>
</dbReference>
<evidence type="ECO:0000313" key="5">
    <source>
        <dbReference type="EMBL" id="CAL4780532.1"/>
    </source>
</evidence>
<dbReference type="PROSITE" id="PS00018">
    <property type="entry name" value="EF_HAND_1"/>
    <property type="match status" value="1"/>
</dbReference>
<sequence length="707" mass="75842">MCIVSSSEDRAQSALRAVAQFASVAGQVQHDELRSASLQVAHEALAQCEAYGQRCVEFLLTALRQSTKANASAVEDVVWMVYKVARGSETAKAWIVHAGGVAALRAALLCHADQPQLMENGVWTAYALDGLRSLAELLEGCRGDTPSDLALRGAICGALYQLVKPRRHGTLQTAACQTLETVQPESVVLLITEALHIGRLPEDALWTSCTVLETLVEKDILLTPINAAGDLATKSWYSSNFRAIRELVQDPNYRADDVDPYEPVIEVVIGDATIQETNDFVTPTFVRVSMDGENVGETSLFKHGPYTKPVWNERFLLHPRGSFSMRFEVIDHREHLRGQCTIGTQSLWGAAGRTGGLSIKPQLTLARDQICGQLTVHCRPWDGLPPERPWWQPAGDDALKAEPDLFDMLDKDGDGVLSKEELQAAIMKSKSRDMSPMSRQLPSNIATVPPVSVQGGAPLLLPISSRSSLKTQSLDGSLGGLGLGGLGPMHPAVAPGMAGMVSSLHPGGISVRSQPTISQPGSPLSIPHAVASPVKPDARAFVTVPPQASPVRNASMSLTPVDAEQRAYMSLPAQVQSDDALGPAVLPRSSGRSRHLEATEWVMLRGPKALFPWCISGSLCRRSLADPAVPMSLAPCMEIWHLFGCTRERLWQHLDGSLRVLPGFFEAMPVPPLIDNGGRSACGSGAVALRTTSATCWTGGLSTALGG</sequence>
<dbReference type="SUPFAM" id="SSF47473">
    <property type="entry name" value="EF-hand"/>
    <property type="match status" value="1"/>
</dbReference>
<protein>
    <submittedName>
        <fullName evidence="5">EF-hand domain-containing protein</fullName>
    </submittedName>
</protein>
<organism evidence="3">
    <name type="scientific">Cladocopium goreaui</name>
    <dbReference type="NCBI Taxonomy" id="2562237"/>
    <lineage>
        <taxon>Eukaryota</taxon>
        <taxon>Sar</taxon>
        <taxon>Alveolata</taxon>
        <taxon>Dinophyceae</taxon>
        <taxon>Suessiales</taxon>
        <taxon>Symbiodiniaceae</taxon>
        <taxon>Cladocopium</taxon>
    </lineage>
</organism>
<evidence type="ECO:0000313" key="6">
    <source>
        <dbReference type="Proteomes" id="UP001152797"/>
    </source>
</evidence>
<feature type="domain" description="EF-hand" evidence="2">
    <location>
        <begin position="404"/>
        <end position="432"/>
    </location>
</feature>
<dbReference type="SUPFAM" id="SSF49562">
    <property type="entry name" value="C2 domain (Calcium/lipid-binding domain, CaLB)"/>
    <property type="match status" value="1"/>
</dbReference>